<dbReference type="SUPFAM" id="SSF56784">
    <property type="entry name" value="HAD-like"/>
    <property type="match status" value="1"/>
</dbReference>
<evidence type="ECO:0008006" key="3">
    <source>
        <dbReference type="Google" id="ProtNLM"/>
    </source>
</evidence>
<evidence type="ECO:0000313" key="2">
    <source>
        <dbReference type="Proteomes" id="UP000231152"/>
    </source>
</evidence>
<comment type="caution">
    <text evidence="1">The sequence shown here is derived from an EMBL/GenBank/DDBJ whole genome shotgun (WGS) entry which is preliminary data.</text>
</comment>
<dbReference type="Pfam" id="PF13419">
    <property type="entry name" value="HAD_2"/>
    <property type="match status" value="1"/>
</dbReference>
<dbReference type="AlphaFoldDB" id="A0A2M8LF12"/>
<protein>
    <recommendedName>
        <fullName evidence="3">HAD family hydrolase</fullName>
    </recommendedName>
</protein>
<dbReference type="InterPro" id="IPR041492">
    <property type="entry name" value="HAD_2"/>
</dbReference>
<dbReference type="InterPro" id="IPR036412">
    <property type="entry name" value="HAD-like_sf"/>
</dbReference>
<dbReference type="InterPro" id="IPR023198">
    <property type="entry name" value="PGP-like_dom2"/>
</dbReference>
<evidence type="ECO:0000313" key="1">
    <source>
        <dbReference type="EMBL" id="PJE75976.1"/>
    </source>
</evidence>
<accession>A0A2M8LF12</accession>
<proteinExistence type="predicted"/>
<name>A0A2M8LF12_9BACT</name>
<reference evidence="1 2" key="1">
    <citation type="submission" date="2017-09" db="EMBL/GenBank/DDBJ databases">
        <title>Depth-based differentiation of microbial function through sediment-hosted aquifers and enrichment of novel symbionts in the deep terrestrial subsurface.</title>
        <authorList>
            <person name="Probst A.J."/>
            <person name="Ladd B."/>
            <person name="Jarett J.K."/>
            <person name="Geller-Mcgrath D.E."/>
            <person name="Sieber C.M."/>
            <person name="Emerson J.B."/>
            <person name="Anantharaman K."/>
            <person name="Thomas B.C."/>
            <person name="Malmstrom R."/>
            <person name="Stieglmeier M."/>
            <person name="Klingl A."/>
            <person name="Woyke T."/>
            <person name="Ryan C.M."/>
            <person name="Banfield J.F."/>
        </authorList>
    </citation>
    <scope>NUCLEOTIDE SEQUENCE [LARGE SCALE GENOMIC DNA]</scope>
    <source>
        <strain evidence="1">CG10_big_fil_rev_8_21_14_0_10_48_11</strain>
    </source>
</reference>
<dbReference type="InterPro" id="IPR023214">
    <property type="entry name" value="HAD_sf"/>
</dbReference>
<dbReference type="Gene3D" id="1.10.150.240">
    <property type="entry name" value="Putative phosphatase, domain 2"/>
    <property type="match status" value="1"/>
</dbReference>
<gene>
    <name evidence="1" type="ORF">COV04_01875</name>
</gene>
<dbReference type="Proteomes" id="UP000231152">
    <property type="component" value="Unassembled WGS sequence"/>
</dbReference>
<organism evidence="1 2">
    <name type="scientific">Candidatus Uhrbacteria bacterium CG10_big_fil_rev_8_21_14_0_10_48_11</name>
    <dbReference type="NCBI Taxonomy" id="1975037"/>
    <lineage>
        <taxon>Bacteria</taxon>
        <taxon>Candidatus Uhriibacteriota</taxon>
    </lineage>
</organism>
<sequence length="116" mass="13199">MSKILRRVASQYAQLLLERIPIVGMPKLIRNLASDDLLSIVTSTEVKTVHSFLERYTLPPYFSDVFAAEHHYGKVNKMEYLLKHKNMSTEESLMVTDTVGDSREADKLTIRSVAIS</sequence>
<dbReference type="EMBL" id="PFET01000007">
    <property type="protein sequence ID" value="PJE75976.1"/>
    <property type="molecule type" value="Genomic_DNA"/>
</dbReference>
<dbReference type="Gene3D" id="3.40.50.1000">
    <property type="entry name" value="HAD superfamily/HAD-like"/>
    <property type="match status" value="1"/>
</dbReference>